<keyword evidence="4" id="KW-1185">Reference proteome</keyword>
<reference evidence="3" key="1">
    <citation type="submission" date="2014-09" db="EMBL/GenBank/DDBJ databases">
        <title>G. arboreum L. cv. AKA8401 A2 genome assembly version 1.0.</title>
        <authorList>
            <person name="Mudge J."/>
            <person name="Ramaraj T."/>
            <person name="Lindquist I.E."/>
            <person name="Bharti A.K."/>
            <person name="Sundararajan A."/>
            <person name="Cameron C.T."/>
            <person name="Woodward J.E."/>
            <person name="May G.D."/>
            <person name="Brubaker C."/>
            <person name="Broadhvest J."/>
            <person name="Wilkins T.A."/>
        </authorList>
    </citation>
    <scope>NUCLEOTIDE SEQUENCE</scope>
</reference>
<protein>
    <submittedName>
        <fullName evidence="3">Uncharacterized protein</fullName>
    </submittedName>
</protein>
<organism evidence="3 4">
    <name type="scientific">Gossypium arboreum</name>
    <name type="common">Tree cotton</name>
    <name type="synonym">Gossypium nanking</name>
    <dbReference type="NCBI Taxonomy" id="29729"/>
    <lineage>
        <taxon>Eukaryota</taxon>
        <taxon>Viridiplantae</taxon>
        <taxon>Streptophyta</taxon>
        <taxon>Embryophyta</taxon>
        <taxon>Tracheophyta</taxon>
        <taxon>Spermatophyta</taxon>
        <taxon>Magnoliopsida</taxon>
        <taxon>eudicotyledons</taxon>
        <taxon>Gunneridae</taxon>
        <taxon>Pentapetalae</taxon>
        <taxon>rosids</taxon>
        <taxon>malvids</taxon>
        <taxon>Malvales</taxon>
        <taxon>Malvaceae</taxon>
        <taxon>Malvoideae</taxon>
        <taxon>Gossypium</taxon>
    </lineage>
</organism>
<evidence type="ECO:0000313" key="3">
    <source>
        <dbReference type="EMBL" id="KHG26528.1"/>
    </source>
</evidence>
<keyword evidence="1" id="KW-0472">Membrane</keyword>
<evidence type="ECO:0000313" key="4">
    <source>
        <dbReference type="Proteomes" id="UP000032142"/>
    </source>
</evidence>
<name>A0A0B0PJ85_GOSAR</name>
<keyword evidence="1" id="KW-0812">Transmembrane</keyword>
<dbReference type="Proteomes" id="UP000032142">
    <property type="component" value="Unassembled WGS sequence"/>
</dbReference>
<proteinExistence type="predicted"/>
<dbReference type="EMBL" id="KN437146">
    <property type="protein sequence ID" value="KHG26528.1"/>
    <property type="molecule type" value="Genomic_DNA"/>
</dbReference>
<reference evidence="4" key="2">
    <citation type="submission" date="2014-09" db="EMBL/GenBank/DDBJ databases">
        <authorList>
            <person name="Mudge J."/>
            <person name="Ramaraj T."/>
            <person name="Lindquist I.E."/>
            <person name="Bharti A.K."/>
            <person name="Sundararajan A."/>
            <person name="Cameron C.T."/>
            <person name="Woodward J.E."/>
            <person name="May G.D."/>
            <person name="Brubaker C."/>
            <person name="Broadhvest J."/>
            <person name="Wilkins T.A."/>
        </authorList>
    </citation>
    <scope>NUCLEOTIDE SEQUENCE</scope>
    <source>
        <strain evidence="4">cv. AKA8401</strain>
    </source>
</reference>
<feature type="transmembrane region" description="Helical" evidence="1">
    <location>
        <begin position="24"/>
        <end position="43"/>
    </location>
</feature>
<gene>
    <name evidence="2" type="ORF">F383_00096</name>
    <name evidence="3" type="ORF">F383_10235</name>
</gene>
<dbReference type="AlphaFoldDB" id="A0A0B0PJ85"/>
<evidence type="ECO:0000313" key="2">
    <source>
        <dbReference type="EMBL" id="KHG23118.1"/>
    </source>
</evidence>
<evidence type="ECO:0000256" key="1">
    <source>
        <dbReference type="SAM" id="Phobius"/>
    </source>
</evidence>
<dbReference type="EMBL" id="KN423929">
    <property type="protein sequence ID" value="KHG23118.1"/>
    <property type="molecule type" value="Genomic_DNA"/>
</dbReference>
<keyword evidence="1" id="KW-1133">Transmembrane helix</keyword>
<accession>A0A0B0PJ85</accession>
<sequence>MVYGAPMATGPCRRRTYLRRSGTVLAWLVVYEGAHVMWYGAWLRRKTQRG</sequence>